<sequence>MNTDATIPNGWIGGFPPANSPMLYPNPDLSSLPMLGNMDNINFLQRQLGIKWPEFSWETQKDKPDKKRCFQQFAPYISRIGYTNEGRIYSIICPQQGIWLGNELCMNAEITVTGNRGWVNETTKELAADMTVEAKIWFSPSEKQGDKINEIWPLLQYSMPKFPLNKENAIRVTTHLPGNENQPIFPIRKGETTLFESPSFAKHPDAFTIGNIAVEIGAIRPIGIKIVDEFNALVMNAFNLASGNMLQEGNILSWNLWFIEPTLVSIPEWKNHAEFWRSSIDAHHGSPTGEGTSPRYFDGTYFNVEQHLIDEVLQDIITYIKKHI</sequence>
<protein>
    <submittedName>
        <fullName evidence="1">Uncharacterized protein</fullName>
    </submittedName>
</protein>
<organism evidence="1 2">
    <name type="scientific">Flavobacterium polysaccharolyticum</name>
    <dbReference type="NCBI Taxonomy" id="3133148"/>
    <lineage>
        <taxon>Bacteria</taxon>
        <taxon>Pseudomonadati</taxon>
        <taxon>Bacteroidota</taxon>
        <taxon>Flavobacteriia</taxon>
        <taxon>Flavobacteriales</taxon>
        <taxon>Flavobacteriaceae</taxon>
        <taxon>Flavobacterium</taxon>
    </lineage>
</organism>
<evidence type="ECO:0000313" key="2">
    <source>
        <dbReference type="Proteomes" id="UP001468798"/>
    </source>
</evidence>
<dbReference type="EMBL" id="JBCGDP010000018">
    <property type="protein sequence ID" value="MEM0578033.1"/>
    <property type="molecule type" value="Genomic_DNA"/>
</dbReference>
<name>A0ABU9NRQ1_9FLAO</name>
<keyword evidence="2" id="KW-1185">Reference proteome</keyword>
<evidence type="ECO:0000313" key="1">
    <source>
        <dbReference type="EMBL" id="MEM0578033.1"/>
    </source>
</evidence>
<dbReference type="RefSeq" id="WP_342692884.1">
    <property type="nucleotide sequence ID" value="NZ_JBCGDP010000018.1"/>
</dbReference>
<accession>A0ABU9NRQ1</accession>
<proteinExistence type="predicted"/>
<gene>
    <name evidence="1" type="ORF">WFZ86_16135</name>
</gene>
<dbReference type="Proteomes" id="UP001468798">
    <property type="component" value="Unassembled WGS sequence"/>
</dbReference>
<reference evidence="1 2" key="1">
    <citation type="submission" date="2024-03" db="EMBL/GenBank/DDBJ databases">
        <title>Two novel species of the genus Flavobacterium exhibiting potentially degradation of complex polysaccharides.</title>
        <authorList>
            <person name="Lian X."/>
        </authorList>
    </citation>
    <scope>NUCLEOTIDE SEQUENCE [LARGE SCALE GENOMIC DNA]</scope>
    <source>
        <strain evidence="1 2">N6</strain>
    </source>
</reference>
<comment type="caution">
    <text evidence="1">The sequence shown here is derived from an EMBL/GenBank/DDBJ whole genome shotgun (WGS) entry which is preliminary data.</text>
</comment>